<reference evidence="1 2" key="1">
    <citation type="submission" date="2019-12" db="EMBL/GenBank/DDBJ databases">
        <title>Mucilaginibacter sp. HMF7410 genome sequencing and assembly.</title>
        <authorList>
            <person name="Kang H."/>
            <person name="Cha I."/>
            <person name="Kim H."/>
            <person name="Joh K."/>
        </authorList>
    </citation>
    <scope>NUCLEOTIDE SEQUENCE [LARGE SCALE GENOMIC DNA]</scope>
    <source>
        <strain evidence="1 2">HMF7410</strain>
    </source>
</reference>
<dbReference type="AlphaFoldDB" id="A0A7K1SVP1"/>
<proteinExistence type="predicted"/>
<dbReference type="Proteomes" id="UP000462014">
    <property type="component" value="Unassembled WGS sequence"/>
</dbReference>
<organism evidence="1 2">
    <name type="scientific">Mucilaginibacter arboris</name>
    <dbReference type="NCBI Taxonomy" id="2682090"/>
    <lineage>
        <taxon>Bacteria</taxon>
        <taxon>Pseudomonadati</taxon>
        <taxon>Bacteroidota</taxon>
        <taxon>Sphingobacteriia</taxon>
        <taxon>Sphingobacteriales</taxon>
        <taxon>Sphingobacteriaceae</taxon>
        <taxon>Mucilaginibacter</taxon>
    </lineage>
</organism>
<sequence length="75" mass="8731">MEAYFTSPTLGRVYGTVITENHEIYNFIGRNVLINITLCRQLTGWVCQKDQWLHDFQIAEIGLQIDTVEKWLSAQ</sequence>
<name>A0A7K1SVP1_9SPHI</name>
<accession>A0A7K1SVP1</accession>
<protein>
    <submittedName>
        <fullName evidence="1">Uncharacterized protein</fullName>
    </submittedName>
</protein>
<evidence type="ECO:0000313" key="2">
    <source>
        <dbReference type="Proteomes" id="UP000462014"/>
    </source>
</evidence>
<dbReference type="RefSeq" id="WP_157565704.1">
    <property type="nucleotide sequence ID" value="NZ_WPIK01000006.1"/>
</dbReference>
<comment type="caution">
    <text evidence="1">The sequence shown here is derived from an EMBL/GenBank/DDBJ whole genome shotgun (WGS) entry which is preliminary data.</text>
</comment>
<keyword evidence="2" id="KW-1185">Reference proteome</keyword>
<gene>
    <name evidence="1" type="ORF">GO621_07590</name>
</gene>
<evidence type="ECO:0000313" key="1">
    <source>
        <dbReference type="EMBL" id="MVN21396.1"/>
    </source>
</evidence>
<dbReference type="EMBL" id="WPIK01000006">
    <property type="protein sequence ID" value="MVN21396.1"/>
    <property type="molecule type" value="Genomic_DNA"/>
</dbReference>